<dbReference type="InterPro" id="IPR020349">
    <property type="entry name" value="Uncharacterised_14.7kDa"/>
</dbReference>
<evidence type="ECO:0000313" key="3">
    <source>
        <dbReference type="Proteomes" id="UP001431784"/>
    </source>
</evidence>
<gene>
    <name evidence="2" type="ORF">PUT78_03390</name>
</gene>
<keyword evidence="1" id="KW-0732">Signal</keyword>
<accession>A0ABT5T4U0</accession>
<comment type="caution">
    <text evidence="2">The sequence shown here is derived from an EMBL/GenBank/DDBJ whole genome shotgun (WGS) entry which is preliminary data.</text>
</comment>
<evidence type="ECO:0000256" key="1">
    <source>
        <dbReference type="SAM" id="SignalP"/>
    </source>
</evidence>
<name>A0ABT5T4U0_9RHOB</name>
<dbReference type="RefSeq" id="WP_274350698.1">
    <property type="nucleotide sequence ID" value="NZ_JAQZSM010000002.1"/>
</dbReference>
<dbReference type="Proteomes" id="UP001431784">
    <property type="component" value="Unassembled WGS sequence"/>
</dbReference>
<protein>
    <submittedName>
        <fullName evidence="2">DUF5333 domain-containing protein</fullName>
    </submittedName>
</protein>
<dbReference type="Pfam" id="PF17267">
    <property type="entry name" value="DUF5333"/>
    <property type="match status" value="1"/>
</dbReference>
<keyword evidence="3" id="KW-1185">Reference proteome</keyword>
<reference evidence="2" key="1">
    <citation type="submission" date="2023-02" db="EMBL/GenBank/DDBJ databases">
        <title>Description of Roseinatronobacter alkalisoli sp. nov., an alkaliphilic bacerium isolated from soda soil.</title>
        <authorList>
            <person name="Wei W."/>
        </authorList>
    </citation>
    <scope>NUCLEOTIDE SEQUENCE</scope>
    <source>
        <strain evidence="2">HJB301</strain>
    </source>
</reference>
<dbReference type="EMBL" id="JAQZSM010000002">
    <property type="protein sequence ID" value="MDD7970133.1"/>
    <property type="molecule type" value="Genomic_DNA"/>
</dbReference>
<evidence type="ECO:0000313" key="2">
    <source>
        <dbReference type="EMBL" id="MDD7970133.1"/>
    </source>
</evidence>
<organism evidence="2 3">
    <name type="scientific">Roseinatronobacter alkalisoli</name>
    <dbReference type="NCBI Taxonomy" id="3028235"/>
    <lineage>
        <taxon>Bacteria</taxon>
        <taxon>Pseudomonadati</taxon>
        <taxon>Pseudomonadota</taxon>
        <taxon>Alphaproteobacteria</taxon>
        <taxon>Rhodobacterales</taxon>
        <taxon>Paracoccaceae</taxon>
        <taxon>Roseinatronobacter</taxon>
    </lineage>
</organism>
<feature type="chain" id="PRO_5045918042" evidence="1">
    <location>
        <begin position="31"/>
        <end position="152"/>
    </location>
</feature>
<feature type="signal peptide" evidence="1">
    <location>
        <begin position="1"/>
        <end position="30"/>
    </location>
</feature>
<proteinExistence type="predicted"/>
<sequence length="152" mass="16533">MKYLVSRGVTAKSALAALGIALVLASPVRADAMPQADVNAALRGNAEIYNGLFTAALLKHIVDTCPDLQGPNRLQRVSFFMGLYNRARGMGFTRAQIEAFVDDKTEQQRLQGVVDGYLTQAGVDPSNTQAVCTYARAEMADRSALGRRLRER</sequence>